<dbReference type="EMBL" id="JXTC01001925">
    <property type="protein sequence ID" value="PON31137.1"/>
    <property type="molecule type" value="Genomic_DNA"/>
</dbReference>
<accession>A0A2P5A3M0</accession>
<keyword evidence="2" id="KW-1185">Reference proteome</keyword>
<reference evidence="2" key="1">
    <citation type="submission" date="2016-06" db="EMBL/GenBank/DDBJ databases">
        <title>Parallel loss of symbiosis genes in relatives of nitrogen-fixing non-legume Parasponia.</title>
        <authorList>
            <person name="Van Velzen R."/>
            <person name="Holmer R."/>
            <person name="Bu F."/>
            <person name="Rutten L."/>
            <person name="Van Zeijl A."/>
            <person name="Liu W."/>
            <person name="Santuari L."/>
            <person name="Cao Q."/>
            <person name="Sharma T."/>
            <person name="Shen D."/>
            <person name="Roswanjaya Y."/>
            <person name="Wardhani T."/>
            <person name="Kalhor M.S."/>
            <person name="Jansen J."/>
            <person name="Van den Hoogen J."/>
            <person name="Gungor B."/>
            <person name="Hartog M."/>
            <person name="Hontelez J."/>
            <person name="Verver J."/>
            <person name="Yang W.-C."/>
            <person name="Schijlen E."/>
            <person name="Repin R."/>
            <person name="Schilthuizen M."/>
            <person name="Schranz E."/>
            <person name="Heidstra R."/>
            <person name="Miyata K."/>
            <person name="Fedorova E."/>
            <person name="Kohlen W."/>
            <person name="Bisseling T."/>
            <person name="Smit S."/>
            <person name="Geurts R."/>
        </authorList>
    </citation>
    <scope>NUCLEOTIDE SEQUENCE [LARGE SCALE GENOMIC DNA]</scope>
    <source>
        <strain evidence="2">cv. RG33-2</strain>
    </source>
</reference>
<dbReference type="OrthoDB" id="10523364at2759"/>
<comment type="caution">
    <text evidence="1">The sequence shown here is derived from an EMBL/GenBank/DDBJ whole genome shotgun (WGS) entry which is preliminary data.</text>
</comment>
<proteinExistence type="predicted"/>
<dbReference type="Proteomes" id="UP000237000">
    <property type="component" value="Unassembled WGS sequence"/>
</dbReference>
<sequence>MIIEFQGPANKNRTIMISDCSTNANEIIINIEPLHQHSF</sequence>
<dbReference type="AlphaFoldDB" id="A0A2P5A3M0"/>
<evidence type="ECO:0000313" key="1">
    <source>
        <dbReference type="EMBL" id="PON31137.1"/>
    </source>
</evidence>
<protein>
    <submittedName>
        <fullName evidence="1">Uncharacterized protein</fullName>
    </submittedName>
</protein>
<dbReference type="InParanoid" id="A0A2P5A3M0"/>
<gene>
    <name evidence="1" type="ORF">TorRG33x02_358450</name>
</gene>
<name>A0A2P5A3M0_TREOI</name>
<organism evidence="1 2">
    <name type="scientific">Trema orientale</name>
    <name type="common">Charcoal tree</name>
    <name type="synonym">Celtis orientalis</name>
    <dbReference type="NCBI Taxonomy" id="63057"/>
    <lineage>
        <taxon>Eukaryota</taxon>
        <taxon>Viridiplantae</taxon>
        <taxon>Streptophyta</taxon>
        <taxon>Embryophyta</taxon>
        <taxon>Tracheophyta</taxon>
        <taxon>Spermatophyta</taxon>
        <taxon>Magnoliopsida</taxon>
        <taxon>eudicotyledons</taxon>
        <taxon>Gunneridae</taxon>
        <taxon>Pentapetalae</taxon>
        <taxon>rosids</taxon>
        <taxon>fabids</taxon>
        <taxon>Rosales</taxon>
        <taxon>Cannabaceae</taxon>
        <taxon>Trema</taxon>
    </lineage>
</organism>
<evidence type="ECO:0000313" key="2">
    <source>
        <dbReference type="Proteomes" id="UP000237000"/>
    </source>
</evidence>